<dbReference type="InterPro" id="IPR036381">
    <property type="entry name" value="Tus_dom1"/>
</dbReference>
<dbReference type="GO" id="GO:0003677">
    <property type="term" value="F:DNA binding"/>
    <property type="evidence" value="ECO:0007669"/>
    <property type="project" value="UniProtKB-UniRule"/>
</dbReference>
<evidence type="ECO:0000313" key="6">
    <source>
        <dbReference type="Proteomes" id="UP000242222"/>
    </source>
</evidence>
<dbReference type="InterPro" id="IPR036384">
    <property type="entry name" value="Tus_sf"/>
</dbReference>
<dbReference type="InterPro" id="IPR008865">
    <property type="entry name" value="DNA_replication_term_site-bd"/>
</dbReference>
<keyword evidence="3" id="KW-0238">DNA-binding</keyword>
<dbReference type="Gene3D" id="3.50.14.10">
    <property type="entry name" value="Replication terminator Tus, domain 1 superfamily/Replication terminator Tus"/>
    <property type="match status" value="1"/>
</dbReference>
<accession>A0A1I4VCB0</accession>
<dbReference type="RefSeq" id="WP_092875086.1">
    <property type="nucleotide sequence ID" value="NZ_FOVC01000001.1"/>
</dbReference>
<dbReference type="STRING" id="1367852.SAMN05216516_101687"/>
<evidence type="ECO:0000256" key="4">
    <source>
        <dbReference type="NCBIfam" id="TIGR02648"/>
    </source>
</evidence>
<reference evidence="6" key="1">
    <citation type="submission" date="2016-10" db="EMBL/GenBank/DDBJ databases">
        <authorList>
            <person name="Varghese N."/>
            <person name="Submissions S."/>
        </authorList>
    </citation>
    <scope>NUCLEOTIDE SEQUENCE [LARGE SCALE GENOMIC DNA]</scope>
    <source>
        <strain evidence="6">N6PO6</strain>
    </source>
</reference>
<evidence type="ECO:0000256" key="3">
    <source>
        <dbReference type="ARBA" id="ARBA00023125"/>
    </source>
</evidence>
<protein>
    <recommendedName>
        <fullName evidence="4">DNA replication terminus site-binding protein</fullName>
    </recommendedName>
</protein>
<keyword evidence="2" id="KW-0235">DNA replication</keyword>
<dbReference type="GO" id="GO:0006274">
    <property type="term" value="P:DNA replication termination"/>
    <property type="evidence" value="ECO:0007669"/>
    <property type="project" value="UniProtKB-UniRule"/>
</dbReference>
<dbReference type="Gene3D" id="3.30.54.10">
    <property type="match status" value="1"/>
</dbReference>
<dbReference type="NCBIfam" id="TIGR02648">
    <property type="entry name" value="rep_term_tus"/>
    <property type="match status" value="1"/>
</dbReference>
<keyword evidence="6" id="KW-1185">Reference proteome</keyword>
<name>A0A1I4VCB0_9GAMM</name>
<dbReference type="OrthoDB" id="6298545at2"/>
<evidence type="ECO:0000256" key="1">
    <source>
        <dbReference type="ARBA" id="ARBA00022490"/>
    </source>
</evidence>
<sequence>MSRYQAIGQLHQTVKELELKLRELQHPLKQLPLLAGRVFVLPDVTRGKEHDPRPQITVTQLQAEEARAQALHHFGLLFMQQQSTQRSTKSAVRLPGAICLEATDSVAENLRNRVLHINQLKRRMEQIITVDSGVASEERFAFVHQQLPGLITLNVYRTITLLDAPDSVRFGWANKQIIKKVSCGELIQKLMISLESGRSAAGWSREKWAENLQQEIAILEALPQDAKLKIRRPVKVQPIARIWQADKQKQTQLACPSPLIIICHDASQLPTLGELTDYDENAINHRYKPEAQALWPLIPRLHLFVERS</sequence>
<keyword evidence="1" id="KW-0963">Cytoplasm</keyword>
<dbReference type="Proteomes" id="UP000242222">
    <property type="component" value="Unassembled WGS sequence"/>
</dbReference>
<dbReference type="SUPFAM" id="SSF56596">
    <property type="entry name" value="Replication terminator protein (Tus)"/>
    <property type="match status" value="1"/>
</dbReference>
<evidence type="ECO:0000256" key="2">
    <source>
        <dbReference type="ARBA" id="ARBA00022705"/>
    </source>
</evidence>
<proteinExistence type="predicted"/>
<dbReference type="Pfam" id="PF05472">
    <property type="entry name" value="Ter"/>
    <property type="match status" value="1"/>
</dbReference>
<evidence type="ECO:0000313" key="5">
    <source>
        <dbReference type="EMBL" id="SFM98822.1"/>
    </source>
</evidence>
<dbReference type="AlphaFoldDB" id="A0A1I4VCB0"/>
<gene>
    <name evidence="5" type="ORF">SAMN05216516_101687</name>
</gene>
<dbReference type="EMBL" id="FOVC01000001">
    <property type="protein sequence ID" value="SFM98822.1"/>
    <property type="molecule type" value="Genomic_DNA"/>
</dbReference>
<dbReference type="GO" id="GO:0005737">
    <property type="term" value="C:cytoplasm"/>
    <property type="evidence" value="ECO:0007669"/>
    <property type="project" value="InterPro"/>
</dbReference>
<organism evidence="5 6">
    <name type="scientific">Izhakiella capsodis</name>
    <dbReference type="NCBI Taxonomy" id="1367852"/>
    <lineage>
        <taxon>Bacteria</taxon>
        <taxon>Pseudomonadati</taxon>
        <taxon>Pseudomonadota</taxon>
        <taxon>Gammaproteobacteria</taxon>
        <taxon>Enterobacterales</taxon>
        <taxon>Erwiniaceae</taxon>
        <taxon>Izhakiella</taxon>
    </lineage>
</organism>